<dbReference type="CDD" id="cd00684">
    <property type="entry name" value="Terpene_cyclase_plant_C1"/>
    <property type="match status" value="1"/>
</dbReference>
<dbReference type="SFLD" id="SFLDG01019">
    <property type="entry name" value="Terpene_Cyclase_Like_1_C_Termi"/>
    <property type="match status" value="1"/>
</dbReference>
<keyword evidence="7" id="KW-1185">Reference proteome</keyword>
<accession>A0A6J1DKS9</accession>
<dbReference type="FunFam" id="1.10.600.10:FF:000007">
    <property type="entry name" value="Isoprene synthase, chloroplastic"/>
    <property type="match status" value="1"/>
</dbReference>
<dbReference type="SFLD" id="SFLDG01014">
    <property type="entry name" value="Terpene_Cyclase_Like_1_N-term"/>
    <property type="match status" value="1"/>
</dbReference>
<dbReference type="Gene3D" id="1.10.600.10">
    <property type="entry name" value="Farnesyl Diphosphate Synthase"/>
    <property type="match status" value="1"/>
</dbReference>
<evidence type="ECO:0000313" key="8">
    <source>
        <dbReference type="RefSeq" id="XP_022154840.1"/>
    </source>
</evidence>
<dbReference type="InterPro" id="IPR008949">
    <property type="entry name" value="Isoprenoid_synthase_dom_sf"/>
</dbReference>
<evidence type="ECO:0000259" key="6">
    <source>
        <dbReference type="Pfam" id="PF03936"/>
    </source>
</evidence>
<dbReference type="Pfam" id="PF01397">
    <property type="entry name" value="Terpene_synth"/>
    <property type="match status" value="1"/>
</dbReference>
<dbReference type="KEGG" id="mcha:111022002"/>
<evidence type="ECO:0000313" key="7">
    <source>
        <dbReference type="Proteomes" id="UP000504603"/>
    </source>
</evidence>
<evidence type="ECO:0000256" key="1">
    <source>
        <dbReference type="ARBA" id="ARBA00001946"/>
    </source>
</evidence>
<dbReference type="InterPro" id="IPR005630">
    <property type="entry name" value="Terpene_synthase_metal-bd"/>
</dbReference>
<dbReference type="InterPro" id="IPR034741">
    <property type="entry name" value="Terpene_cyclase-like_1_C"/>
</dbReference>
<dbReference type="Proteomes" id="UP000504603">
    <property type="component" value="Unplaced"/>
</dbReference>
<name>A0A6J1DKS9_MOMCH</name>
<sequence length="600" mass="69596">MALHQFLSSSPMTHFTKQVSFSLEPSFVPRVVKAKGIATMSSNTTIVRRSANFHPSIWKNEFIQSLSSEFMGETYVDRFNMLKKEVEGIMNHIIDDPLKQLDLIDTLQRLGISYHFENEIKGILERRYRSDQGNNSCKKIDVYATALEFRLMRQHGFSVSPEVFNNFKDRTSHFSTYLCVDIKGMMSLYEASFLSIEGENILEDAKNFTTNCLEKYITSSRNELDVAIVRHALELPLHWRVPRLEARWFIDIYERKAHMNPILLEIAKLDFNMVQSIHQEDLKYASKWWRSIGIAEKLSFARDRLMESFMWTVGIGFQPELGYFRRMSTKVNALITVIDDVYDVYGTLEELELFTNVVEKWDIVAMEQLPDYMKLCFLALYNTINDMTFELLRDKGVNVIQCLKKSWVDLCKSYMLEAKWYHNGYKPTLQEYLDNAWVSISGTVILVHAYVLATSPMVKDDLESLENNIDIFRWSSTILRLADDLGTSSDEQIRGDVPKSIQCYMNDTGASEVDARKHIKYLIDETWKKLNKVAEDNSVFSQLFVEMAKNVSRTAQCMYQYGDGHTIEHQETKDRVVSLLIQPIPTTTNITCDNIEKLLL</sequence>
<keyword evidence="2" id="KW-0479">Metal-binding</keyword>
<reference evidence="8" key="1">
    <citation type="submission" date="2025-08" db="UniProtKB">
        <authorList>
            <consortium name="RefSeq"/>
        </authorList>
    </citation>
    <scope>IDENTIFICATION</scope>
    <source>
        <strain evidence="8">OHB3-1</strain>
    </source>
</reference>
<dbReference type="GO" id="GO:0010333">
    <property type="term" value="F:terpene synthase activity"/>
    <property type="evidence" value="ECO:0007669"/>
    <property type="project" value="InterPro"/>
</dbReference>
<feature type="domain" description="Terpene synthase metal-binding" evidence="6">
    <location>
        <begin position="292"/>
        <end position="529"/>
    </location>
</feature>
<dbReference type="InterPro" id="IPR044814">
    <property type="entry name" value="Terpene_cyclase_plant_C1"/>
</dbReference>
<feature type="domain" description="Terpene synthase N-terminal" evidence="5">
    <location>
        <begin position="57"/>
        <end position="233"/>
    </location>
</feature>
<dbReference type="InterPro" id="IPR050148">
    <property type="entry name" value="Terpene_synthase-like"/>
</dbReference>
<dbReference type="GO" id="GO:0000287">
    <property type="term" value="F:magnesium ion binding"/>
    <property type="evidence" value="ECO:0007669"/>
    <property type="project" value="InterPro"/>
</dbReference>
<dbReference type="InterPro" id="IPR036965">
    <property type="entry name" value="Terpene_synth_N_sf"/>
</dbReference>
<dbReference type="Gene3D" id="1.50.10.130">
    <property type="entry name" value="Terpene synthase, N-terminal domain"/>
    <property type="match status" value="1"/>
</dbReference>
<protein>
    <submittedName>
        <fullName evidence="8">Terpene synthase 10-like</fullName>
    </submittedName>
</protein>
<comment type="cofactor">
    <cofactor evidence="1">
        <name>Mg(2+)</name>
        <dbReference type="ChEBI" id="CHEBI:18420"/>
    </cofactor>
</comment>
<dbReference type="SUPFAM" id="SSF48239">
    <property type="entry name" value="Terpenoid cyclases/Protein prenyltransferases"/>
    <property type="match status" value="1"/>
</dbReference>
<evidence type="ECO:0000256" key="3">
    <source>
        <dbReference type="ARBA" id="ARBA00022842"/>
    </source>
</evidence>
<evidence type="ECO:0000256" key="4">
    <source>
        <dbReference type="ARBA" id="ARBA00023239"/>
    </source>
</evidence>
<gene>
    <name evidence="8" type="primary">LOC111022002</name>
</gene>
<dbReference type="GO" id="GO:0016102">
    <property type="term" value="P:diterpenoid biosynthetic process"/>
    <property type="evidence" value="ECO:0007669"/>
    <property type="project" value="InterPro"/>
</dbReference>
<proteinExistence type="predicted"/>
<evidence type="ECO:0000256" key="2">
    <source>
        <dbReference type="ARBA" id="ARBA00022723"/>
    </source>
</evidence>
<dbReference type="SFLD" id="SFLDS00005">
    <property type="entry name" value="Isoprenoid_Synthase_Type_I"/>
    <property type="match status" value="1"/>
</dbReference>
<organism evidence="7 8">
    <name type="scientific">Momordica charantia</name>
    <name type="common">Bitter gourd</name>
    <name type="synonym">Balsam pear</name>
    <dbReference type="NCBI Taxonomy" id="3673"/>
    <lineage>
        <taxon>Eukaryota</taxon>
        <taxon>Viridiplantae</taxon>
        <taxon>Streptophyta</taxon>
        <taxon>Embryophyta</taxon>
        <taxon>Tracheophyta</taxon>
        <taxon>Spermatophyta</taxon>
        <taxon>Magnoliopsida</taxon>
        <taxon>eudicotyledons</taxon>
        <taxon>Gunneridae</taxon>
        <taxon>Pentapetalae</taxon>
        <taxon>rosids</taxon>
        <taxon>fabids</taxon>
        <taxon>Cucurbitales</taxon>
        <taxon>Cucurbitaceae</taxon>
        <taxon>Momordiceae</taxon>
        <taxon>Momordica</taxon>
    </lineage>
</organism>
<dbReference type="InterPro" id="IPR008930">
    <property type="entry name" value="Terpenoid_cyclase/PrenylTrfase"/>
</dbReference>
<dbReference type="InterPro" id="IPR001906">
    <property type="entry name" value="Terpene_synth_N"/>
</dbReference>
<dbReference type="PANTHER" id="PTHR31225:SF9">
    <property type="entry name" value="TERPENE SYNTHASE 10"/>
    <property type="match status" value="1"/>
</dbReference>
<dbReference type="PANTHER" id="PTHR31225">
    <property type="entry name" value="OS04G0344100 PROTEIN-RELATED"/>
    <property type="match status" value="1"/>
</dbReference>
<dbReference type="RefSeq" id="XP_022154840.1">
    <property type="nucleotide sequence ID" value="XM_022299148.1"/>
</dbReference>
<dbReference type="SUPFAM" id="SSF48576">
    <property type="entry name" value="Terpenoid synthases"/>
    <property type="match status" value="1"/>
</dbReference>
<dbReference type="AlphaFoldDB" id="A0A6J1DKS9"/>
<dbReference type="GeneID" id="111022002"/>
<keyword evidence="3" id="KW-0460">Magnesium</keyword>
<dbReference type="OrthoDB" id="1936865at2759"/>
<dbReference type="Pfam" id="PF03936">
    <property type="entry name" value="Terpene_synth_C"/>
    <property type="match status" value="1"/>
</dbReference>
<keyword evidence="4" id="KW-0456">Lyase</keyword>
<evidence type="ECO:0000259" key="5">
    <source>
        <dbReference type="Pfam" id="PF01397"/>
    </source>
</evidence>
<dbReference type="FunFam" id="1.50.10.130:FF:000001">
    <property type="entry name" value="Isoprene synthase, chloroplastic"/>
    <property type="match status" value="1"/>
</dbReference>